<dbReference type="InterPro" id="IPR014937">
    <property type="entry name" value="DUF1810"/>
</dbReference>
<dbReference type="KEGG" id="smam:Mal15_24250"/>
<gene>
    <name evidence="1" type="ORF">Mal15_24250</name>
</gene>
<dbReference type="AlphaFoldDB" id="A0A5B9MC79"/>
<protein>
    <recommendedName>
        <fullName evidence="3">Calpastatin</fullName>
    </recommendedName>
</protein>
<dbReference type="Pfam" id="PF08837">
    <property type="entry name" value="DUF1810"/>
    <property type="match status" value="1"/>
</dbReference>
<dbReference type="EMBL" id="CP036264">
    <property type="protein sequence ID" value="QEF98373.1"/>
    <property type="molecule type" value="Genomic_DNA"/>
</dbReference>
<dbReference type="SUPFAM" id="SSF140736">
    <property type="entry name" value="Rv1873-like"/>
    <property type="match status" value="1"/>
</dbReference>
<sequence length="149" mass="16356">MQSETSGTNEDPFDLARFVSAQESCYPQALAEVQHGEKRTHWMWFIFPQLRGLGFSPTARLYGISGIGEAEAYLAHPVLGPRLVECCEAALSLQGRTATEIFGQPDDMKLCSCATLFAQVAGSASVYQRILDKYFGGGSDDRTLQLLDQ</sequence>
<dbReference type="RefSeq" id="WP_147867909.1">
    <property type="nucleotide sequence ID" value="NZ_CP036264.1"/>
</dbReference>
<evidence type="ECO:0008006" key="3">
    <source>
        <dbReference type="Google" id="ProtNLM"/>
    </source>
</evidence>
<proteinExistence type="predicted"/>
<reference evidence="1 2" key="1">
    <citation type="submission" date="2019-02" db="EMBL/GenBank/DDBJ databases">
        <title>Planctomycetal bacteria perform biofilm scaping via a novel small molecule.</title>
        <authorList>
            <person name="Jeske O."/>
            <person name="Boedeker C."/>
            <person name="Wiegand S."/>
            <person name="Breitling P."/>
            <person name="Kallscheuer N."/>
            <person name="Jogler M."/>
            <person name="Rohde M."/>
            <person name="Petersen J."/>
            <person name="Medema M.H."/>
            <person name="Surup F."/>
            <person name="Jogler C."/>
        </authorList>
    </citation>
    <scope>NUCLEOTIDE SEQUENCE [LARGE SCALE GENOMIC DNA]</scope>
    <source>
        <strain evidence="1 2">Mal15</strain>
    </source>
</reference>
<dbReference type="InterPro" id="IPR036287">
    <property type="entry name" value="Rv1873-like_sf"/>
</dbReference>
<organism evidence="1 2">
    <name type="scientific">Stieleria maiorica</name>
    <dbReference type="NCBI Taxonomy" id="2795974"/>
    <lineage>
        <taxon>Bacteria</taxon>
        <taxon>Pseudomonadati</taxon>
        <taxon>Planctomycetota</taxon>
        <taxon>Planctomycetia</taxon>
        <taxon>Pirellulales</taxon>
        <taxon>Pirellulaceae</taxon>
        <taxon>Stieleria</taxon>
    </lineage>
</organism>
<dbReference type="PIRSF" id="PIRSF008546">
    <property type="entry name" value="UCP008546"/>
    <property type="match status" value="1"/>
</dbReference>
<accession>A0A5B9MC79</accession>
<evidence type="ECO:0000313" key="2">
    <source>
        <dbReference type="Proteomes" id="UP000321353"/>
    </source>
</evidence>
<name>A0A5B9MC79_9BACT</name>
<keyword evidence="2" id="KW-1185">Reference proteome</keyword>
<evidence type="ECO:0000313" key="1">
    <source>
        <dbReference type="EMBL" id="QEF98373.1"/>
    </source>
</evidence>
<dbReference type="Proteomes" id="UP000321353">
    <property type="component" value="Chromosome"/>
</dbReference>
<dbReference type="Gene3D" id="1.25.40.380">
    <property type="entry name" value="Protein of unknown function DUF1810"/>
    <property type="match status" value="1"/>
</dbReference>